<evidence type="ECO:0000313" key="1">
    <source>
        <dbReference type="EMBL" id="MBB4024574.1"/>
    </source>
</evidence>
<organism evidence="1 2">
    <name type="scientific">Butyricimonas faecihominis</name>
    <dbReference type="NCBI Taxonomy" id="1472416"/>
    <lineage>
        <taxon>Bacteria</taxon>
        <taxon>Pseudomonadati</taxon>
        <taxon>Bacteroidota</taxon>
        <taxon>Bacteroidia</taxon>
        <taxon>Bacteroidales</taxon>
        <taxon>Odoribacteraceae</taxon>
        <taxon>Butyricimonas</taxon>
    </lineage>
</organism>
<dbReference type="EMBL" id="JACIES010000001">
    <property type="protein sequence ID" value="MBB4024574.1"/>
    <property type="molecule type" value="Genomic_DNA"/>
</dbReference>
<proteinExistence type="predicted"/>
<name>A0A7W6MX29_9BACT</name>
<protein>
    <submittedName>
        <fullName evidence="1">Uncharacterized protein CbrC (UPF0167 family)</fullName>
    </submittedName>
</protein>
<dbReference type="RefSeq" id="WP_124317478.1">
    <property type="nucleotide sequence ID" value="NZ_AP028155.1"/>
</dbReference>
<gene>
    <name evidence="1" type="ORF">GGR14_000335</name>
</gene>
<reference evidence="1 2" key="1">
    <citation type="submission" date="2020-08" db="EMBL/GenBank/DDBJ databases">
        <title>Genomic Encyclopedia of Type Strains, Phase IV (KMG-IV): sequencing the most valuable type-strain genomes for metagenomic binning, comparative biology and taxonomic classification.</title>
        <authorList>
            <person name="Goeker M."/>
        </authorList>
    </citation>
    <scope>NUCLEOTIDE SEQUENCE [LARGE SCALE GENOMIC DNA]</scope>
    <source>
        <strain evidence="1 2">DSM 105721</strain>
    </source>
</reference>
<accession>A0A7W6MX29</accession>
<sequence length="136" mass="16311">MQEQINMITTLAPCGMNCELCHSFQNKKKNCPGCRRRSTNCVITRCDKRKLYCFECSQYPCRRLRQLDERYRTHYNMSMIENLEFIKEYGENAFLQQQQEKFQCPGCGKLQTVHYEGCIYCKQQKREKLHPLHPKI</sequence>
<dbReference type="AlphaFoldDB" id="A0A7W6MX29"/>
<comment type="caution">
    <text evidence="1">The sequence shown here is derived from an EMBL/GenBank/DDBJ whole genome shotgun (WGS) entry which is preliminary data.</text>
</comment>
<keyword evidence="2" id="KW-1185">Reference proteome</keyword>
<dbReference type="Proteomes" id="UP000546007">
    <property type="component" value="Unassembled WGS sequence"/>
</dbReference>
<evidence type="ECO:0000313" key="2">
    <source>
        <dbReference type="Proteomes" id="UP000546007"/>
    </source>
</evidence>
<dbReference type="OrthoDB" id="166000at2"/>